<comment type="subcellular location">
    <subcellularLocation>
        <location evidence="1 12">Cell outer membrane</location>
        <topology evidence="1 12">Multi-pass membrane protein</topology>
    </subcellularLocation>
</comment>
<protein>
    <submittedName>
        <fullName evidence="17">Cyclic nucleotide-binding protein</fullName>
    </submittedName>
</protein>
<keyword evidence="9 13" id="KW-0798">TonB box</keyword>
<dbReference type="SUPFAM" id="SSF56935">
    <property type="entry name" value="Porins"/>
    <property type="match status" value="1"/>
</dbReference>
<gene>
    <name evidence="17" type="ORF">DI555_00285</name>
</gene>
<feature type="chain" id="PRO_5016169019" evidence="14">
    <location>
        <begin position="28"/>
        <end position="825"/>
    </location>
</feature>
<comment type="similarity">
    <text evidence="12 13">Belongs to the TonB-dependent receptor family.</text>
</comment>
<evidence type="ECO:0000256" key="7">
    <source>
        <dbReference type="ARBA" id="ARBA00023004"/>
    </source>
</evidence>
<dbReference type="InterPro" id="IPR037066">
    <property type="entry name" value="Plug_dom_sf"/>
</dbReference>
<evidence type="ECO:0000256" key="3">
    <source>
        <dbReference type="ARBA" id="ARBA00022452"/>
    </source>
</evidence>
<dbReference type="Gene3D" id="2.40.170.20">
    <property type="entry name" value="TonB-dependent receptor, beta-barrel domain"/>
    <property type="match status" value="1"/>
</dbReference>
<reference evidence="17 18" key="1">
    <citation type="submission" date="2017-08" db="EMBL/GenBank/DDBJ databases">
        <title>Infants hospitalized years apart are colonized by the same room-sourced microbial strains.</title>
        <authorList>
            <person name="Brooks B."/>
            <person name="Olm M.R."/>
            <person name="Firek B.A."/>
            <person name="Baker R."/>
            <person name="Thomas B.C."/>
            <person name="Morowitz M.J."/>
            <person name="Banfield J.F."/>
        </authorList>
    </citation>
    <scope>NUCLEOTIDE SEQUENCE [LARGE SCALE GENOMIC DNA]</scope>
    <source>
        <strain evidence="17">S2_005_002_R2_33</strain>
    </source>
</reference>
<feature type="signal peptide" evidence="14">
    <location>
        <begin position="1"/>
        <end position="27"/>
    </location>
</feature>
<dbReference type="EMBL" id="QFPX01000001">
    <property type="protein sequence ID" value="PZQ57416.1"/>
    <property type="molecule type" value="Genomic_DNA"/>
</dbReference>
<dbReference type="PANTHER" id="PTHR32552:SF89">
    <property type="entry name" value="CATECHOLATE SIDEROPHORE RECEPTOR FIU"/>
    <property type="match status" value="1"/>
</dbReference>
<evidence type="ECO:0000256" key="12">
    <source>
        <dbReference type="PROSITE-ProRule" id="PRU01360"/>
    </source>
</evidence>
<dbReference type="PROSITE" id="PS52016">
    <property type="entry name" value="TONB_DEPENDENT_REC_3"/>
    <property type="match status" value="1"/>
</dbReference>
<dbReference type="AlphaFoldDB" id="A0A2W5NVC0"/>
<comment type="caution">
    <text evidence="17">The sequence shown here is derived from an EMBL/GenBank/DDBJ whole genome shotgun (WGS) entry which is preliminary data.</text>
</comment>
<feature type="domain" description="TonB-dependent receptor plug" evidence="16">
    <location>
        <begin position="54"/>
        <end position="165"/>
    </location>
</feature>
<keyword evidence="8" id="KW-0406">Ion transport</keyword>
<keyword evidence="5 12" id="KW-0812">Transmembrane</keyword>
<feature type="domain" description="TonB-dependent receptor-like beta-barrel" evidence="15">
    <location>
        <begin position="358"/>
        <end position="781"/>
    </location>
</feature>
<evidence type="ECO:0000313" key="17">
    <source>
        <dbReference type="EMBL" id="PZQ57416.1"/>
    </source>
</evidence>
<evidence type="ECO:0000256" key="5">
    <source>
        <dbReference type="ARBA" id="ARBA00022692"/>
    </source>
</evidence>
<sequence length="825" mass="90701">MIKSRFRVQASACAMAMFACASGIAHADEASPNPAAGSGDDIIVTARAGSAQKKVEASYAISTISEAELQMKAPIGVGEALKNVPGFWVESSSGEASGNIRVRGIPTDGFSALSLLEDGITIQHDAGLGWLNGDQALRMDQTIQGIEVVRGGPSSIFYSNAPGAVVNFITRRGGDHLEGSVRYEGASYNSHRVDGWIGGPIGNSDWRFLVGGYYRLSDGQRHTGYRQDEGGQVRATISREFERGSLMLGVKRIDERIGNAMVTPFVNDSNGDPVGVPGFNAKRDIIAGKETRYFDFLTPDGVEKFDNRIGTTIKLTQLTGEFDYELTDGLRVEHKMRYRDSYTKRNSITPRTVASAADLLSSTYGRYVDTAAGQSLGFNYTNGSGAMDLANANGNGLALLNLARSFTIPEDEFVSDTRFLQDLELGGHHDLALGFYYAHVKETYRSNSAAIFTDVKDNAALLDAVLRDAAGNTLYQFTNDGIASYGSEFNNAFGKSDTIALYASDEWKLTDRLRIDGGVRWEQIKTSGQVEGKSTVNLNQSDTAADDAVLVGSGMFAPFSRKYDHMAWTLGANYQLHPRMGAFARFTSTFRLPSVSSFLGNAAASPVTQKMDFYEVGLKYASPTFDVYLTGFNSVYKSYEISDYRQNAAGQYVLNTVYGDTKTWGTELEATWRPVKWFDIHANWTWQDARFTDFVYTNSSGQVVDYSKNRLIRVPEHSFRITPGINLMDNRLRVEADFAYYGQRYAEVANQISLPAYSTIDLNAKFDVNDRLTFNLYVNNLTNTIGLTEGNPRAGSIDNEEVGDLVYIARSIFGRSVRGAVTFRF</sequence>
<evidence type="ECO:0000256" key="2">
    <source>
        <dbReference type="ARBA" id="ARBA00022448"/>
    </source>
</evidence>
<proteinExistence type="inferred from homology"/>
<evidence type="ECO:0000256" key="11">
    <source>
        <dbReference type="ARBA" id="ARBA00023237"/>
    </source>
</evidence>
<dbReference type="InterPro" id="IPR000531">
    <property type="entry name" value="Beta-barrel_TonB"/>
</dbReference>
<name>A0A2W5NVC0_9SPHN</name>
<keyword evidence="3 12" id="KW-1134">Transmembrane beta strand</keyword>
<dbReference type="Pfam" id="PF00593">
    <property type="entry name" value="TonB_dep_Rec_b-barrel"/>
    <property type="match status" value="1"/>
</dbReference>
<evidence type="ECO:0000256" key="6">
    <source>
        <dbReference type="ARBA" id="ARBA00022729"/>
    </source>
</evidence>
<dbReference type="PROSITE" id="PS51257">
    <property type="entry name" value="PROKAR_LIPOPROTEIN"/>
    <property type="match status" value="1"/>
</dbReference>
<dbReference type="GO" id="GO:0009279">
    <property type="term" value="C:cell outer membrane"/>
    <property type="evidence" value="ECO:0007669"/>
    <property type="project" value="UniProtKB-SubCell"/>
</dbReference>
<evidence type="ECO:0000256" key="9">
    <source>
        <dbReference type="ARBA" id="ARBA00023077"/>
    </source>
</evidence>
<accession>A0A2W5NVC0</accession>
<dbReference type="PANTHER" id="PTHR32552">
    <property type="entry name" value="FERRICHROME IRON RECEPTOR-RELATED"/>
    <property type="match status" value="1"/>
</dbReference>
<evidence type="ECO:0000313" key="18">
    <source>
        <dbReference type="Proteomes" id="UP000249082"/>
    </source>
</evidence>
<keyword evidence="11 12" id="KW-0998">Cell outer membrane</keyword>
<keyword evidence="2 12" id="KW-0813">Transport</keyword>
<evidence type="ECO:0000256" key="1">
    <source>
        <dbReference type="ARBA" id="ARBA00004571"/>
    </source>
</evidence>
<dbReference type="Pfam" id="PF07715">
    <property type="entry name" value="Plug"/>
    <property type="match status" value="1"/>
</dbReference>
<keyword evidence="10 12" id="KW-0472">Membrane</keyword>
<evidence type="ECO:0000256" key="8">
    <source>
        <dbReference type="ARBA" id="ARBA00023065"/>
    </source>
</evidence>
<dbReference type="GO" id="GO:0015344">
    <property type="term" value="F:siderophore uptake transmembrane transporter activity"/>
    <property type="evidence" value="ECO:0007669"/>
    <property type="project" value="TreeGrafter"/>
</dbReference>
<evidence type="ECO:0000256" key="14">
    <source>
        <dbReference type="SAM" id="SignalP"/>
    </source>
</evidence>
<evidence type="ECO:0000259" key="16">
    <source>
        <dbReference type="Pfam" id="PF07715"/>
    </source>
</evidence>
<dbReference type="InterPro" id="IPR036942">
    <property type="entry name" value="Beta-barrel_TonB_sf"/>
</dbReference>
<organism evidence="17 18">
    <name type="scientific">Novosphingobium pentaromativorans</name>
    <dbReference type="NCBI Taxonomy" id="205844"/>
    <lineage>
        <taxon>Bacteria</taxon>
        <taxon>Pseudomonadati</taxon>
        <taxon>Pseudomonadota</taxon>
        <taxon>Alphaproteobacteria</taxon>
        <taxon>Sphingomonadales</taxon>
        <taxon>Sphingomonadaceae</taxon>
        <taxon>Novosphingobium</taxon>
    </lineage>
</organism>
<evidence type="ECO:0000256" key="13">
    <source>
        <dbReference type="RuleBase" id="RU003357"/>
    </source>
</evidence>
<dbReference type="InterPro" id="IPR039426">
    <property type="entry name" value="TonB-dep_rcpt-like"/>
</dbReference>
<dbReference type="Proteomes" id="UP000249082">
    <property type="component" value="Unassembled WGS sequence"/>
</dbReference>
<keyword evidence="4" id="KW-0410">Iron transport</keyword>
<keyword evidence="7" id="KW-0408">Iron</keyword>
<evidence type="ECO:0000256" key="10">
    <source>
        <dbReference type="ARBA" id="ARBA00023136"/>
    </source>
</evidence>
<dbReference type="InterPro" id="IPR012910">
    <property type="entry name" value="Plug_dom"/>
</dbReference>
<dbReference type="Gene3D" id="2.170.130.10">
    <property type="entry name" value="TonB-dependent receptor, plug domain"/>
    <property type="match status" value="1"/>
</dbReference>
<evidence type="ECO:0000259" key="15">
    <source>
        <dbReference type="Pfam" id="PF00593"/>
    </source>
</evidence>
<evidence type="ECO:0000256" key="4">
    <source>
        <dbReference type="ARBA" id="ARBA00022496"/>
    </source>
</evidence>
<keyword evidence="6 14" id="KW-0732">Signal</keyword>